<proteinExistence type="predicted"/>
<evidence type="ECO:0000313" key="1">
    <source>
        <dbReference type="EMBL" id="SMH71235.1"/>
    </source>
</evidence>
<evidence type="ECO:0000313" key="2">
    <source>
        <dbReference type="Proteomes" id="UP000230607"/>
    </source>
</evidence>
<dbReference type="Proteomes" id="UP000230607">
    <property type="component" value="Chromosome 1"/>
</dbReference>
<dbReference type="EMBL" id="LT841358">
    <property type="protein sequence ID" value="SMH71235.1"/>
    <property type="molecule type" value="Genomic_DNA"/>
</dbReference>
<sequence>MRICKKCQFYDNNNYDQYYKSDMLCGIKREKDVVKLGDRSLKSIIRNLTIDK</sequence>
<accession>A0A2H1FEQ9</accession>
<protein>
    <submittedName>
        <fullName evidence="1">Uncharacterized protein</fullName>
    </submittedName>
</protein>
<keyword evidence="2" id="KW-1185">Reference proteome</keyword>
<gene>
    <name evidence="1" type="ORF">NCS_11042</name>
</gene>
<reference evidence="2" key="1">
    <citation type="submission" date="2017-03" db="EMBL/GenBank/DDBJ databases">
        <authorList>
            <person name="Herbold C."/>
        </authorList>
    </citation>
    <scope>NUCLEOTIDE SEQUENCE [LARGE SCALE GENOMIC DNA]</scope>
</reference>
<dbReference type="AlphaFoldDB" id="A0A2H1FEQ9"/>
<name>A0A2H1FEQ9_9ARCH</name>
<organism evidence="1 2">
    <name type="scientific">Candidatus Nitrosotalea okcheonensis</name>
    <dbReference type="NCBI Taxonomy" id="1903276"/>
    <lineage>
        <taxon>Archaea</taxon>
        <taxon>Nitrososphaerota</taxon>
        <taxon>Nitrososphaeria</taxon>
        <taxon>Nitrosotaleales</taxon>
        <taxon>Nitrosotaleaceae</taxon>
        <taxon>Nitrosotalea</taxon>
    </lineage>
</organism>